<feature type="region of interest" description="Disordered" evidence="1">
    <location>
        <begin position="191"/>
        <end position="217"/>
    </location>
</feature>
<dbReference type="EMBL" id="NJEU01000254">
    <property type="protein sequence ID" value="PHH77756.1"/>
    <property type="molecule type" value="Genomic_DNA"/>
</dbReference>
<comment type="caution">
    <text evidence="2">The sequence shown here is derived from an EMBL/GenBank/DDBJ whole genome shotgun (WGS) entry which is preliminary data.</text>
</comment>
<protein>
    <recommendedName>
        <fullName evidence="4">BZIP domain-containing protein</fullName>
    </recommendedName>
</protein>
<keyword evidence="3" id="KW-1185">Reference proteome</keyword>
<dbReference type="InterPro" id="IPR052635">
    <property type="entry name" value="Sec_Metab_Biosynth_Reg"/>
</dbReference>
<dbReference type="AlphaFoldDB" id="A0A2C5ZCL5"/>
<feature type="compositionally biased region" description="Low complexity" evidence="1">
    <location>
        <begin position="1"/>
        <end position="10"/>
    </location>
</feature>
<sequence length="473" mass="51373">MSSTAASPAYSAPPSPQPQSLRPRKKMVPSSMSLAERNKEDDWTRVKDPKEKKRIQNRVAQRTYRELQARLDSHERRGLNQEACDSPAGSDAAVSWPSLSAHNGNEAPTATAGSTQRPLQTEIRNVSHNEGGHSKEESSQDGETRLLDNKRKPNATAVLSTESSPSPESADASFGGSFTSMLTAGMAGDEATSRLYGGPRSLLDDPSPRPVQGLVSPSARVSATRPVKIPQDFVLDCLRFQNHLLTQLSRIQQQQEQQDGGAARHADMVTPDDLVPSEHMASLDSLTPAHSDALDLPFHETTAMWDLTSLDASSPATDSMGFPPLMSSCHGEQRFPAAGPLLSCPLQPLALFHGQATTPASTPAPSPCQPPARGDCSLDQRIESVLTQAEAVGFDSFDQLATAYYCSTFAEPSPLATNQHQSRRRRLPRLVSDVFRATGQWTPWERRGFHDEVLKAAEALLRAEASDYNLHVP</sequence>
<evidence type="ECO:0000256" key="1">
    <source>
        <dbReference type="SAM" id="MobiDB-lite"/>
    </source>
</evidence>
<dbReference type="CDD" id="cd14688">
    <property type="entry name" value="bZIP_YAP"/>
    <property type="match status" value="1"/>
</dbReference>
<evidence type="ECO:0000313" key="2">
    <source>
        <dbReference type="EMBL" id="PHH77756.1"/>
    </source>
</evidence>
<dbReference type="PANTHER" id="PTHR39607">
    <property type="entry name" value="XANTHOCILLIN BIOSYNTHESIS CLUSTER TRANSCRIPTION FACTOR XANC-RELATED"/>
    <property type="match status" value="1"/>
</dbReference>
<feature type="region of interest" description="Disordered" evidence="1">
    <location>
        <begin position="1"/>
        <end position="175"/>
    </location>
</feature>
<proteinExistence type="predicted"/>
<gene>
    <name evidence="2" type="ORF">CDD82_3374</name>
</gene>
<feature type="compositionally biased region" description="Basic and acidic residues" evidence="1">
    <location>
        <begin position="63"/>
        <end position="79"/>
    </location>
</feature>
<reference evidence="2 3" key="1">
    <citation type="submission" date="2017-06" db="EMBL/GenBank/DDBJ databases">
        <title>Ant-infecting Ophiocordyceps genomes reveal a high diversity of potential behavioral manipulation genes and a possible major role for enterotoxins.</title>
        <authorList>
            <person name="De Bekker C."/>
            <person name="Evans H.C."/>
            <person name="Brachmann A."/>
            <person name="Hughes D.P."/>
        </authorList>
    </citation>
    <scope>NUCLEOTIDE SEQUENCE [LARGE SCALE GENOMIC DNA]</scope>
    <source>
        <strain evidence="2 3">1348a</strain>
    </source>
</reference>
<organism evidence="2 3">
    <name type="scientific">Ophiocordyceps australis</name>
    <dbReference type="NCBI Taxonomy" id="1399860"/>
    <lineage>
        <taxon>Eukaryota</taxon>
        <taxon>Fungi</taxon>
        <taxon>Dikarya</taxon>
        <taxon>Ascomycota</taxon>
        <taxon>Pezizomycotina</taxon>
        <taxon>Sordariomycetes</taxon>
        <taxon>Hypocreomycetidae</taxon>
        <taxon>Hypocreales</taxon>
        <taxon>Ophiocordycipitaceae</taxon>
        <taxon>Ophiocordyceps</taxon>
    </lineage>
</organism>
<accession>A0A2C5ZCL5</accession>
<feature type="compositionally biased region" description="Low complexity" evidence="1">
    <location>
        <begin position="160"/>
        <end position="173"/>
    </location>
</feature>
<dbReference type="PANTHER" id="PTHR39607:SF2">
    <property type="entry name" value="BZIP DOMAIN-CONTAINING PROTEIN"/>
    <property type="match status" value="1"/>
</dbReference>
<name>A0A2C5ZCL5_9HYPO</name>
<dbReference type="OrthoDB" id="194358at2759"/>
<evidence type="ECO:0008006" key="4">
    <source>
        <dbReference type="Google" id="ProtNLM"/>
    </source>
</evidence>
<dbReference type="Proteomes" id="UP000224854">
    <property type="component" value="Unassembled WGS sequence"/>
</dbReference>
<evidence type="ECO:0000313" key="3">
    <source>
        <dbReference type="Proteomes" id="UP000224854"/>
    </source>
</evidence>
<feature type="compositionally biased region" description="Basic and acidic residues" evidence="1">
    <location>
        <begin position="36"/>
        <end position="51"/>
    </location>
</feature>
<feature type="compositionally biased region" description="Polar residues" evidence="1">
    <location>
        <begin position="97"/>
        <end position="124"/>
    </location>
</feature>
<feature type="compositionally biased region" description="Basic and acidic residues" evidence="1">
    <location>
        <begin position="125"/>
        <end position="151"/>
    </location>
</feature>